<keyword evidence="5" id="KW-1185">Reference proteome</keyword>
<dbReference type="InterPro" id="IPR015943">
    <property type="entry name" value="WD40/YVTN_repeat-like_dom_sf"/>
</dbReference>
<protein>
    <submittedName>
        <fullName evidence="4">T9SS sorting signal type C domain-containing protein</fullName>
    </submittedName>
</protein>
<dbReference type="Proteomes" id="UP000605990">
    <property type="component" value="Unassembled WGS sequence"/>
</dbReference>
<evidence type="ECO:0000256" key="1">
    <source>
        <dbReference type="ARBA" id="ARBA00022729"/>
    </source>
</evidence>
<dbReference type="Gene3D" id="2.130.10.10">
    <property type="entry name" value="YVTN repeat-like/Quinoprotein amine dehydrogenase"/>
    <property type="match status" value="2"/>
</dbReference>
<dbReference type="Pfam" id="PF02225">
    <property type="entry name" value="PA"/>
    <property type="match status" value="1"/>
</dbReference>
<keyword evidence="2" id="KW-0325">Glycoprotein</keyword>
<name>A0ABR7IZ60_9FLAO</name>
<reference evidence="4 5" key="1">
    <citation type="submission" date="2020-08" db="EMBL/GenBank/DDBJ databases">
        <title>Description of novel Flavobacterium F-408 isolate.</title>
        <authorList>
            <person name="Saticioglu I.B."/>
            <person name="Duman M."/>
            <person name="Altun S."/>
        </authorList>
    </citation>
    <scope>NUCLEOTIDE SEQUENCE [LARGE SCALE GENOMIC DNA]</scope>
    <source>
        <strain evidence="4 5">F-408</strain>
    </source>
</reference>
<comment type="caution">
    <text evidence="4">The sequence shown here is derived from an EMBL/GenBank/DDBJ whole genome shotgun (WGS) entry which is preliminary data.</text>
</comment>
<dbReference type="SUPFAM" id="SSF50939">
    <property type="entry name" value="Sialidases"/>
    <property type="match status" value="1"/>
</dbReference>
<evidence type="ECO:0000313" key="5">
    <source>
        <dbReference type="Proteomes" id="UP000605990"/>
    </source>
</evidence>
<evidence type="ECO:0000256" key="2">
    <source>
        <dbReference type="ARBA" id="ARBA00023180"/>
    </source>
</evidence>
<dbReference type="InterPro" id="IPR003137">
    <property type="entry name" value="PA_domain"/>
</dbReference>
<dbReference type="PANTHER" id="PTHR22702">
    <property type="entry name" value="PROTEASE-ASSOCIATED DOMAIN-CONTAINING PROTEIN"/>
    <property type="match status" value="1"/>
</dbReference>
<dbReference type="Gene3D" id="3.50.30.30">
    <property type="match status" value="1"/>
</dbReference>
<dbReference type="NCBIfam" id="NF033708">
    <property type="entry name" value="T9SS_Cterm_ChiA"/>
    <property type="match status" value="1"/>
</dbReference>
<dbReference type="SUPFAM" id="SSF52025">
    <property type="entry name" value="PA domain"/>
    <property type="match status" value="1"/>
</dbReference>
<dbReference type="SUPFAM" id="SSF110296">
    <property type="entry name" value="Oligoxyloglucan reducing end-specific cellobiohydrolase"/>
    <property type="match status" value="1"/>
</dbReference>
<organism evidence="4 5">
    <name type="scientific">Flavobacterium bernardetii</name>
    <dbReference type="NCBI Taxonomy" id="2813823"/>
    <lineage>
        <taxon>Bacteria</taxon>
        <taxon>Pseudomonadati</taxon>
        <taxon>Bacteroidota</taxon>
        <taxon>Flavobacteriia</taxon>
        <taxon>Flavobacteriales</taxon>
        <taxon>Flavobacteriaceae</taxon>
        <taxon>Flavobacterium</taxon>
    </lineage>
</organism>
<accession>A0ABR7IZ60</accession>
<feature type="domain" description="PA" evidence="3">
    <location>
        <begin position="347"/>
        <end position="424"/>
    </location>
</feature>
<keyword evidence="1" id="KW-0732">Signal</keyword>
<dbReference type="PANTHER" id="PTHR22702:SF1">
    <property type="entry name" value="PROTEASE-ASSOCIATED DOMAIN-CONTAINING PROTEIN 1"/>
    <property type="match status" value="1"/>
</dbReference>
<dbReference type="InterPro" id="IPR046450">
    <property type="entry name" value="PA_dom_sf"/>
</dbReference>
<evidence type="ECO:0000313" key="4">
    <source>
        <dbReference type="EMBL" id="MBC5835086.1"/>
    </source>
</evidence>
<dbReference type="RefSeq" id="WP_166129404.1">
    <property type="nucleotide sequence ID" value="NZ_JAANOQ010000006.1"/>
</dbReference>
<sequence length="1603" mass="170974">MKSKLLKFGLLFFVAIVVSIVTFSVFSDSEKVKSNSLKDVPQTNDDLVVEEKQQDVTTKNYIVDNQKDNFKQNVVSKVQILSEKHSQLLEKPNQLSEIDVLRKKHQEILDKEFFKKTFLLSKSERKAEGLPPNKYFEQDYALTANPTLGRPTGENLAEIRVQLENIREAALTNRTPGDGADNPWIERGPNNVGGRTKALIFDPTDATNKTVIAGGVSGGLWKNTDITVATAWTRMALPENLNVLTLVVDPISSSTWYAGTGESYTGDVVGNGIWKTTDAGKSWYQVFGGGATTSTQYSLFNLTVTSSVIGATNKNYVTSLASFGDPIPSSPIISAQIALVNDGTAPTDDACSLLPANSMAGKIALIRRGTCTFESKVLQAEAAGAVAVIIMNNVAGGGVLGMADSGLGVTIPSLMVSKEDGDLLVAGLSGAIGTFNPTLPGQFNGNGVVNVQLINDIAIKNNGGVSEIYAAVGDGFGSGSYLNHSAYGVYKSINGGATWTKLNLPTTASGNQTCPMDIEIAVGGKIWVSSTHSTTFNDGGGKIFVSTDNGATFTEKHSIVGNGGGARVEIEASHTTADKIYVLSQLDQADPAAPVKEVQLLRTLDGFNTAPTVLPLPGTSPGTEARLTTYGFTGAQAFYDLFIESDPTNDANVFVGGINIHRSTNSGAAWTQITSWGSDVHSDQHAMTFRPGTPNSAIFGNDGGVYYCASLSAATLASGTDVVARNTGFNVTQFVGVAVLPGGIAGNSGDFFVAGAQDNGSNSFPQTPSLTVGAAAGVTGSLEIQGGDGGIPLYSQDTDEYMVTNYVYNDNVVCRPINNTGTRTLNDATVDRGLFYSAFALDSANDIVYSDFSDSATRIYYIRRYINIKSGTVTRVDLTNALLTSYPTAISPGKVTATTLYVGTANGKLLKIINANTVTAANSASAVPATSGWSEITGPSFVGSISDIAFGANDSQIFVTMSNYGVTSIWYTLNGGTNWYSLEGNLPDLPVRSILQNPLATNELMIGTELGVWYTIGFNPATSATQALTWHQSFNGMSNVKVTDLDLQPNSPTAPTAYTVYAATYGRGVFSSQLWFCGATSTTWNGSAWSAGVPTSKTAVVFSRNYTSTASLDACSVTVNTGVAVTFATGHTLRVGDNITVNGTGSLTINNDAALIQHGKHAVNTGNIIVKRNSASMVRLDYTAWSSPVSGQQLQAFSPSTVATRFYQYLYTGTTTPTAYQAVTATNNFVAGKGYMIRSANNWPVTATVFNGQFTGVPNNGIITQPIGLGYNLLGNPYASPISSDEFIVDNGFVRTLYFWTHTAPASGGIYPTNNYASYTLLGGVASASGGAIPNNKIQVGQGFFVNSVGAYTAKFTNEMREDAITTTQFFKGGNASSKKIEEEKHRVWLNLNSKTTPINQILIGYIQGASPDVDEKIDGKMLDTSNTMLYNFIDNKEYVIQGKGLPFTDQDIVKLGLKDVEAGDFEINIEQVDGLFAKHDVFIKDKYTNAIHNLKEGSYFFTSPVGTFNDRFEVVYKTTTKEEVVATNTVDVLVKNDILTIKSYQSEISSIEVYDVLGKLIFTKSGINSKEFNTNQLTSNNQALIVKIQLKNGEILVKKTIL</sequence>
<dbReference type="InterPro" id="IPR036278">
    <property type="entry name" value="Sialidase_sf"/>
</dbReference>
<evidence type="ECO:0000259" key="3">
    <source>
        <dbReference type="Pfam" id="PF02225"/>
    </source>
</evidence>
<dbReference type="CDD" id="cd15482">
    <property type="entry name" value="Sialidase_non-viral"/>
    <property type="match status" value="1"/>
</dbReference>
<gene>
    <name evidence="4" type="ORF">H8R27_09330</name>
</gene>
<dbReference type="CDD" id="cd04818">
    <property type="entry name" value="PA_subtilisin_1"/>
    <property type="match status" value="1"/>
</dbReference>
<proteinExistence type="predicted"/>
<dbReference type="EMBL" id="JACRUN010000005">
    <property type="protein sequence ID" value="MBC5835086.1"/>
    <property type="molecule type" value="Genomic_DNA"/>
</dbReference>